<evidence type="ECO:0000256" key="8">
    <source>
        <dbReference type="RuleBase" id="RU000461"/>
    </source>
</evidence>
<keyword evidence="2 8" id="KW-0349">Heme</keyword>
<dbReference type="PRINTS" id="PR00359">
    <property type="entry name" value="BP450"/>
</dbReference>
<dbReference type="Proteomes" id="UP000024547">
    <property type="component" value="Unassembled WGS sequence"/>
</dbReference>
<keyword evidence="3 8" id="KW-0479">Metal-binding</keyword>
<keyword evidence="5 8" id="KW-0408">Iron</keyword>
<dbReference type="GO" id="GO:0005506">
    <property type="term" value="F:iron ion binding"/>
    <property type="evidence" value="ECO:0007669"/>
    <property type="project" value="InterPro"/>
</dbReference>
<sequence length="452" mass="51343">MDKRQTEALMTLQNVTDTYQVDTPPRPPSFPPAYDLAPPVDLTDPSVFSSRGDYTHDAFAEMREKAPVMWHPEQVGAGFWAVTSYDLVKQVELDPITYSSQRGGILMTYGQEDTPRHPLLHSSSLNSLINLDRPYHTTLRMEHMQFFRPGFVAELKKRVDVQVNELLDKMEQQGPIVDMVETFSAELPLFTLCEILGVPAEDRPKLVHWMHFLENSQYQAQQEGLGNVTPEQMMEFMGEIQAMFDYGRYMLAKRRENPQNDLLSAIANVEIDGKPLSPEFLDGSWLLIVFAGNDTTRNSLSGTMRLLTQFPDQKAKLMANEELFPNFVHESIRMVSPVTYMRRTTTTETELGGQKMAEGDKVVMYYAAANRDPAKFPNPNQYDITRDNAKEHLAFGHGPHVCLGQRVANMQLDSAYRNILRRFPDIKWTGEQSLAPSNFVHAISSLMVDLGT</sequence>
<dbReference type="EMBL" id="AWFH01000005">
    <property type="protein sequence ID" value="KCZ63597.1"/>
    <property type="molecule type" value="Genomic_DNA"/>
</dbReference>
<keyword evidence="4 8" id="KW-0560">Oxidoreductase</keyword>
<evidence type="ECO:0000313" key="10">
    <source>
        <dbReference type="Proteomes" id="UP000024547"/>
    </source>
</evidence>
<dbReference type="GO" id="GO:0036199">
    <property type="term" value="F:cholest-4-en-3-one 26-monooxygenase activity"/>
    <property type="evidence" value="ECO:0007669"/>
    <property type="project" value="TreeGrafter"/>
</dbReference>
<evidence type="ECO:0000256" key="6">
    <source>
        <dbReference type="ARBA" id="ARBA00023033"/>
    </source>
</evidence>
<protein>
    <submittedName>
        <fullName evidence="9">Cytochrome P450</fullName>
    </submittedName>
</protein>
<dbReference type="PRINTS" id="PR00385">
    <property type="entry name" value="P450"/>
</dbReference>
<comment type="similarity">
    <text evidence="1 8">Belongs to the cytochrome P450 family.</text>
</comment>
<dbReference type="eggNOG" id="COG2124">
    <property type="taxonomic scope" value="Bacteria"/>
</dbReference>
<dbReference type="FunFam" id="1.10.630.10:FF:000018">
    <property type="entry name" value="Cytochrome P450 monooxygenase"/>
    <property type="match status" value="1"/>
</dbReference>
<dbReference type="PANTHER" id="PTHR46696">
    <property type="entry name" value="P450, PUTATIVE (EUROFUNG)-RELATED"/>
    <property type="match status" value="1"/>
</dbReference>
<comment type="function">
    <text evidence="7">Cytochromes P450 are a group of heme-thiolate monooxygenases. They oxidize a variety of structurally unrelated compounds, including steroids, fatty acids, and xenobiotics.</text>
</comment>
<evidence type="ECO:0000256" key="3">
    <source>
        <dbReference type="ARBA" id="ARBA00022723"/>
    </source>
</evidence>
<dbReference type="SUPFAM" id="SSF48264">
    <property type="entry name" value="Cytochrome P450"/>
    <property type="match status" value="1"/>
</dbReference>
<keyword evidence="6 8" id="KW-0503">Monooxygenase</keyword>
<comment type="caution">
    <text evidence="9">The sequence shown here is derived from an EMBL/GenBank/DDBJ whole genome shotgun (WGS) entry which is preliminary data.</text>
</comment>
<organism evidence="9 10">
    <name type="scientific">Hyphomonas atlantica</name>
    <dbReference type="NCBI Taxonomy" id="1280948"/>
    <lineage>
        <taxon>Bacteria</taxon>
        <taxon>Pseudomonadati</taxon>
        <taxon>Pseudomonadota</taxon>
        <taxon>Alphaproteobacteria</taxon>
        <taxon>Hyphomonadales</taxon>
        <taxon>Hyphomonadaceae</taxon>
        <taxon>Hyphomonas</taxon>
    </lineage>
</organism>
<dbReference type="Pfam" id="PF00067">
    <property type="entry name" value="p450"/>
    <property type="match status" value="1"/>
</dbReference>
<dbReference type="CDD" id="cd11033">
    <property type="entry name" value="CYP142-like"/>
    <property type="match status" value="1"/>
</dbReference>
<dbReference type="PANTHER" id="PTHR46696:SF4">
    <property type="entry name" value="BIOTIN BIOSYNTHESIS CYTOCHROME P450"/>
    <property type="match status" value="1"/>
</dbReference>
<reference evidence="9 10" key="1">
    <citation type="journal article" date="2014" name="Antonie Van Leeuwenhoek">
        <title>Hyphomonas beringensis sp. nov. and Hyphomonas chukchiensis sp. nov., isolated from surface seawater of the Bering Sea and Chukchi Sea.</title>
        <authorList>
            <person name="Li C."/>
            <person name="Lai Q."/>
            <person name="Li G."/>
            <person name="Dong C."/>
            <person name="Wang J."/>
            <person name="Liao Y."/>
            <person name="Shao Z."/>
        </authorList>
    </citation>
    <scope>NUCLEOTIDE SEQUENCE [LARGE SCALE GENOMIC DNA]</scope>
    <source>
        <strain evidence="9 10">22II1-22F38</strain>
    </source>
</reference>
<name>A0A059E7T0_9PROT</name>
<dbReference type="InterPro" id="IPR001128">
    <property type="entry name" value="Cyt_P450"/>
</dbReference>
<dbReference type="InterPro" id="IPR017972">
    <property type="entry name" value="Cyt_P450_CS"/>
</dbReference>
<evidence type="ECO:0000256" key="4">
    <source>
        <dbReference type="ARBA" id="ARBA00023002"/>
    </source>
</evidence>
<dbReference type="InterPro" id="IPR002397">
    <property type="entry name" value="Cyt_P450_B"/>
</dbReference>
<dbReference type="PROSITE" id="PS00086">
    <property type="entry name" value="CYTOCHROME_P450"/>
    <property type="match status" value="1"/>
</dbReference>
<dbReference type="PATRIC" id="fig|1280948.3.peg.1034"/>
<dbReference type="AlphaFoldDB" id="A0A059E7T0"/>
<dbReference type="GO" id="GO:0006707">
    <property type="term" value="P:cholesterol catabolic process"/>
    <property type="evidence" value="ECO:0007669"/>
    <property type="project" value="TreeGrafter"/>
</dbReference>
<dbReference type="GO" id="GO:0020037">
    <property type="term" value="F:heme binding"/>
    <property type="evidence" value="ECO:0007669"/>
    <property type="project" value="InterPro"/>
</dbReference>
<evidence type="ECO:0000313" key="9">
    <source>
        <dbReference type="EMBL" id="KCZ63597.1"/>
    </source>
</evidence>
<accession>A0A059E7T0</accession>
<proteinExistence type="inferred from homology"/>
<dbReference type="STRING" id="1280948.HY36_13975"/>
<gene>
    <name evidence="9" type="ORF">HY36_13975</name>
</gene>
<dbReference type="InterPro" id="IPR036396">
    <property type="entry name" value="Cyt_P450_sf"/>
</dbReference>
<dbReference type="GO" id="GO:0008395">
    <property type="term" value="F:steroid hydroxylase activity"/>
    <property type="evidence" value="ECO:0007669"/>
    <property type="project" value="TreeGrafter"/>
</dbReference>
<dbReference type="Gene3D" id="1.10.630.10">
    <property type="entry name" value="Cytochrome P450"/>
    <property type="match status" value="1"/>
</dbReference>
<evidence type="ECO:0000256" key="7">
    <source>
        <dbReference type="ARBA" id="ARBA00043906"/>
    </source>
</evidence>
<evidence type="ECO:0000256" key="1">
    <source>
        <dbReference type="ARBA" id="ARBA00010617"/>
    </source>
</evidence>
<evidence type="ECO:0000256" key="2">
    <source>
        <dbReference type="ARBA" id="ARBA00022617"/>
    </source>
</evidence>
<evidence type="ECO:0000256" key="5">
    <source>
        <dbReference type="ARBA" id="ARBA00023004"/>
    </source>
</evidence>
<keyword evidence="10" id="KW-1185">Reference proteome</keyword>